<protein>
    <submittedName>
        <fullName evidence="5">Uncharacterized protein</fullName>
    </submittedName>
</protein>
<comment type="similarity">
    <text evidence="1">Belongs to the UDP-glycosyltransferase family.</text>
</comment>
<dbReference type="Gene3D" id="3.40.50.2000">
    <property type="entry name" value="Glycogen Phosphorylase B"/>
    <property type="match status" value="1"/>
</dbReference>
<evidence type="ECO:0000313" key="6">
    <source>
        <dbReference type="Proteomes" id="UP000326759"/>
    </source>
</evidence>
<comment type="caution">
    <text evidence="5">The sequence shown here is derived from an EMBL/GenBank/DDBJ whole genome shotgun (WGS) entry which is preliminary data.</text>
</comment>
<accession>A0A5N5TFS1</accession>
<evidence type="ECO:0000256" key="3">
    <source>
        <dbReference type="ARBA" id="ARBA00022679"/>
    </source>
</evidence>
<evidence type="ECO:0000256" key="4">
    <source>
        <dbReference type="SAM" id="Phobius"/>
    </source>
</evidence>
<dbReference type="OrthoDB" id="5835829at2759"/>
<feature type="transmembrane region" description="Helical" evidence="4">
    <location>
        <begin position="397"/>
        <end position="420"/>
    </location>
</feature>
<proteinExistence type="inferred from homology"/>
<evidence type="ECO:0000313" key="5">
    <source>
        <dbReference type="EMBL" id="KAB7505524.1"/>
    </source>
</evidence>
<dbReference type="InterPro" id="IPR002213">
    <property type="entry name" value="UDP_glucos_trans"/>
</dbReference>
<dbReference type="InterPro" id="IPR050271">
    <property type="entry name" value="UDP-glycosyltransferase"/>
</dbReference>
<dbReference type="PANTHER" id="PTHR48043:SF159">
    <property type="entry name" value="EG:EG0003.4 PROTEIN-RELATED"/>
    <property type="match status" value="1"/>
</dbReference>
<keyword evidence="6" id="KW-1185">Reference proteome</keyword>
<dbReference type="AlphaFoldDB" id="A0A5N5TFS1"/>
<organism evidence="5 6">
    <name type="scientific">Armadillidium nasatum</name>
    <dbReference type="NCBI Taxonomy" id="96803"/>
    <lineage>
        <taxon>Eukaryota</taxon>
        <taxon>Metazoa</taxon>
        <taxon>Ecdysozoa</taxon>
        <taxon>Arthropoda</taxon>
        <taxon>Crustacea</taxon>
        <taxon>Multicrustacea</taxon>
        <taxon>Malacostraca</taxon>
        <taxon>Eumalacostraca</taxon>
        <taxon>Peracarida</taxon>
        <taxon>Isopoda</taxon>
        <taxon>Oniscidea</taxon>
        <taxon>Crinocheta</taxon>
        <taxon>Armadillidiidae</taxon>
        <taxon>Armadillidium</taxon>
    </lineage>
</organism>
<dbReference type="SUPFAM" id="SSF53756">
    <property type="entry name" value="UDP-Glycosyltransferase/glycogen phosphorylase"/>
    <property type="match status" value="1"/>
</dbReference>
<dbReference type="PANTHER" id="PTHR48043">
    <property type="entry name" value="EG:EG0003.4 PROTEIN-RELATED"/>
    <property type="match status" value="1"/>
</dbReference>
<dbReference type="EMBL" id="SEYY01001199">
    <property type="protein sequence ID" value="KAB7505524.1"/>
    <property type="molecule type" value="Genomic_DNA"/>
</dbReference>
<name>A0A5N5TFS1_9CRUS</name>
<evidence type="ECO:0000256" key="1">
    <source>
        <dbReference type="ARBA" id="ARBA00009995"/>
    </source>
</evidence>
<keyword evidence="4" id="KW-0472">Membrane</keyword>
<dbReference type="Proteomes" id="UP000326759">
    <property type="component" value="Unassembled WGS sequence"/>
</dbReference>
<dbReference type="Pfam" id="PF00201">
    <property type="entry name" value="UDPGT"/>
    <property type="match status" value="2"/>
</dbReference>
<keyword evidence="2" id="KW-0328">Glycosyltransferase</keyword>
<gene>
    <name evidence="5" type="ORF">Anas_01638</name>
</gene>
<dbReference type="GO" id="GO:0008194">
    <property type="term" value="F:UDP-glycosyltransferase activity"/>
    <property type="evidence" value="ECO:0007669"/>
    <property type="project" value="InterPro"/>
</dbReference>
<keyword evidence="3" id="KW-0808">Transferase</keyword>
<keyword evidence="4" id="KW-1133">Transmembrane helix</keyword>
<sequence length="434" mass="50140">MKVTMVSSFVPSRSIKNIREIVIKNVTTDHLLSTTFDVPSDAITKLFHETPKLCSDGLQQSHVQNLKNEEFDIILISIFFDLCYLSFVHHFKVPFIFMTSSALVGSMSDYLNNIHFPSISGSILVEPNFPFTFTERLTAVSAETTFTLLLKHYLEPRMYSICVERGLCPKDMPTFSKIIQNASLAIINSVRTLEWPPRPLMPNIIYAGGIHIKPPKELQVDLEEFIQGAGEDGFIYFSLGSALKPSFLPEVHRKMLINVFGSLKQRVLWKWDQQTMADLPENVKLSKWLPQADILVSMCIETLHKYFDKKSIYLIYIEISTQRKYIDSVLICSLNIDISALMKGISEYRSLLMKDRLVEPEEEVAYWVEYVMRHKGAPHIMSPISMMTWYEIYNIDVWALVVTVLVGVFCFILVVGRCFWRLCRRNQIHKRKKE</sequence>
<keyword evidence="4" id="KW-0812">Transmembrane</keyword>
<reference evidence="5 6" key="1">
    <citation type="journal article" date="2019" name="PLoS Biol.">
        <title>Sex chromosomes control vertical transmission of feminizing Wolbachia symbionts in an isopod.</title>
        <authorList>
            <person name="Becking T."/>
            <person name="Chebbi M.A."/>
            <person name="Giraud I."/>
            <person name="Moumen B."/>
            <person name="Laverre T."/>
            <person name="Caubet Y."/>
            <person name="Peccoud J."/>
            <person name="Gilbert C."/>
            <person name="Cordaux R."/>
        </authorList>
    </citation>
    <scope>NUCLEOTIDE SEQUENCE [LARGE SCALE GENOMIC DNA]</scope>
    <source>
        <strain evidence="5">ANa2</strain>
        <tissue evidence="5">Whole body excluding digestive tract and cuticle</tissue>
    </source>
</reference>
<evidence type="ECO:0000256" key="2">
    <source>
        <dbReference type="ARBA" id="ARBA00022676"/>
    </source>
</evidence>